<dbReference type="AlphaFoldDB" id="A0A8H3X3C9"/>
<accession>A0A8H3X3C9</accession>
<gene>
    <name evidence="2" type="ORF">F8M41_009934</name>
</gene>
<dbReference type="EMBL" id="WTPW01002096">
    <property type="protein sequence ID" value="KAF0397557.1"/>
    <property type="molecule type" value="Genomic_DNA"/>
</dbReference>
<feature type="region of interest" description="Disordered" evidence="1">
    <location>
        <begin position="48"/>
        <end position="80"/>
    </location>
</feature>
<evidence type="ECO:0000313" key="2">
    <source>
        <dbReference type="EMBL" id="KAF0397557.1"/>
    </source>
</evidence>
<sequence>MIKAMVTRDGRVLSRVGELLLWLPANSGPSLCVSSGLLIPEEEKTWARKNEATEESNQKERQQKDVKIKERHEKNVKQKKGCERTCKKEKGLRKYKNTLNGSFWYLEFTVISYSL</sequence>
<comment type="caution">
    <text evidence="2">The sequence shown here is derived from an EMBL/GenBank/DDBJ whole genome shotgun (WGS) entry which is preliminary data.</text>
</comment>
<keyword evidence="3" id="KW-1185">Reference proteome</keyword>
<dbReference type="Proteomes" id="UP000439903">
    <property type="component" value="Unassembled WGS sequence"/>
</dbReference>
<evidence type="ECO:0000256" key="1">
    <source>
        <dbReference type="SAM" id="MobiDB-lite"/>
    </source>
</evidence>
<reference evidence="2 3" key="1">
    <citation type="journal article" date="2019" name="Environ. Microbiol.">
        <title>At the nexus of three kingdoms: the genome of the mycorrhizal fungus Gigaspora margarita provides insights into plant, endobacterial and fungal interactions.</title>
        <authorList>
            <person name="Venice F."/>
            <person name="Ghignone S."/>
            <person name="Salvioli di Fossalunga A."/>
            <person name="Amselem J."/>
            <person name="Novero M."/>
            <person name="Xianan X."/>
            <person name="Sedzielewska Toro K."/>
            <person name="Morin E."/>
            <person name="Lipzen A."/>
            <person name="Grigoriev I.V."/>
            <person name="Henrissat B."/>
            <person name="Martin F.M."/>
            <person name="Bonfante P."/>
        </authorList>
    </citation>
    <scope>NUCLEOTIDE SEQUENCE [LARGE SCALE GENOMIC DNA]</scope>
    <source>
        <strain evidence="2 3">BEG34</strain>
    </source>
</reference>
<proteinExistence type="predicted"/>
<name>A0A8H3X3C9_GIGMA</name>
<protein>
    <submittedName>
        <fullName evidence="2">Uncharacterized protein</fullName>
    </submittedName>
</protein>
<evidence type="ECO:0000313" key="3">
    <source>
        <dbReference type="Proteomes" id="UP000439903"/>
    </source>
</evidence>
<organism evidence="2 3">
    <name type="scientific">Gigaspora margarita</name>
    <dbReference type="NCBI Taxonomy" id="4874"/>
    <lineage>
        <taxon>Eukaryota</taxon>
        <taxon>Fungi</taxon>
        <taxon>Fungi incertae sedis</taxon>
        <taxon>Mucoromycota</taxon>
        <taxon>Glomeromycotina</taxon>
        <taxon>Glomeromycetes</taxon>
        <taxon>Diversisporales</taxon>
        <taxon>Gigasporaceae</taxon>
        <taxon>Gigaspora</taxon>
    </lineage>
</organism>